<evidence type="ECO:0000313" key="2">
    <source>
        <dbReference type="EMBL" id="KKQ35213.1"/>
    </source>
</evidence>
<dbReference type="Pfam" id="PF09992">
    <property type="entry name" value="NAGPA"/>
    <property type="match status" value="1"/>
</dbReference>
<evidence type="ECO:0000259" key="1">
    <source>
        <dbReference type="Pfam" id="PF09992"/>
    </source>
</evidence>
<reference evidence="2 3" key="1">
    <citation type="journal article" date="2015" name="Nature">
        <title>rRNA introns, odd ribosomes, and small enigmatic genomes across a large radiation of phyla.</title>
        <authorList>
            <person name="Brown C.T."/>
            <person name="Hug L.A."/>
            <person name="Thomas B.C."/>
            <person name="Sharon I."/>
            <person name="Castelle C.J."/>
            <person name="Singh A."/>
            <person name="Wilkins M.J."/>
            <person name="Williams K.H."/>
            <person name="Banfield J.F."/>
        </authorList>
    </citation>
    <scope>NUCLEOTIDE SEQUENCE [LARGE SCALE GENOMIC DNA]</scope>
</reference>
<evidence type="ECO:0000313" key="3">
    <source>
        <dbReference type="Proteomes" id="UP000033876"/>
    </source>
</evidence>
<accession>A0A0G0GW45</accession>
<protein>
    <recommendedName>
        <fullName evidence="1">Phosphodiester glycosidase domain-containing protein</fullName>
    </recommendedName>
</protein>
<feature type="domain" description="Phosphodiester glycosidase" evidence="1">
    <location>
        <begin position="28"/>
        <end position="177"/>
    </location>
</feature>
<proteinExistence type="predicted"/>
<dbReference type="AlphaFoldDB" id="A0A0G0GW45"/>
<name>A0A0G0GW45_9BACT</name>
<dbReference type="EMBL" id="LBTF01000021">
    <property type="protein sequence ID" value="KKQ35213.1"/>
    <property type="molecule type" value="Genomic_DNA"/>
</dbReference>
<dbReference type="InterPro" id="IPR018711">
    <property type="entry name" value="NAGPA"/>
</dbReference>
<organism evidence="2 3">
    <name type="scientific">Candidatus Nomurabacteria bacterium GW2011_GWB1_37_5</name>
    <dbReference type="NCBI Taxonomy" id="1618742"/>
    <lineage>
        <taxon>Bacteria</taxon>
        <taxon>Candidatus Nomuraibacteriota</taxon>
    </lineage>
</organism>
<comment type="caution">
    <text evidence="2">The sequence shown here is derived from an EMBL/GenBank/DDBJ whole genome shotgun (WGS) entry which is preliminary data.</text>
</comment>
<gene>
    <name evidence="2" type="ORF">US50_C0021G0002</name>
</gene>
<sequence>MIFYKDESGKRFKSLEGLKKDVENGGHTLVFATNGGIYNSKHEPNGLYVENGIEKYPLNLEDGQGNLYLKPNGVFLIRSDGTAAIINSTKYDKYGGSVLYAVQSGPLLLSAGQTNPQFNENSENKYIRSGVGVISDSLVVIAISDQTVNFYEFAKMFQDLGCKNALYLDGAISKMYLPDTGRNDELDGDFATIIAIIK</sequence>
<dbReference type="Proteomes" id="UP000033876">
    <property type="component" value="Unassembled WGS sequence"/>
</dbReference>